<dbReference type="EMBL" id="BAOP01000030">
    <property type="protein sequence ID" value="GAC81230.1"/>
    <property type="molecule type" value="Genomic_DNA"/>
</dbReference>
<evidence type="ECO:0000313" key="2">
    <source>
        <dbReference type="Proteomes" id="UP000035009"/>
    </source>
</evidence>
<evidence type="ECO:0000313" key="1">
    <source>
        <dbReference type="EMBL" id="GAC81230.1"/>
    </source>
</evidence>
<organism evidence="1 2">
    <name type="scientific">Gordonia malaquae NBRC 108250</name>
    <dbReference type="NCBI Taxonomy" id="1223542"/>
    <lineage>
        <taxon>Bacteria</taxon>
        <taxon>Bacillati</taxon>
        <taxon>Actinomycetota</taxon>
        <taxon>Actinomycetes</taxon>
        <taxon>Mycobacteriales</taxon>
        <taxon>Gordoniaceae</taxon>
        <taxon>Gordonia</taxon>
    </lineage>
</organism>
<accession>M3UMS5</accession>
<sequence length="75" mass="7894">MKRIVVVTLASYVDVEGHPRTAGCGDEIDIHDEYLAAFDAAQAAAVGDRVVDSLIDAEQAPAKAKPRSTRAKANG</sequence>
<dbReference type="RefSeq" id="WP_008380828.1">
    <property type="nucleotide sequence ID" value="NZ_BAOP01000030.1"/>
</dbReference>
<dbReference type="AlphaFoldDB" id="M3UMS5"/>
<proteinExistence type="predicted"/>
<dbReference type="STRING" id="410332.SAMN04488550_4128"/>
<gene>
    <name evidence="1" type="ORF">GM1_030_00590</name>
</gene>
<reference evidence="1 2" key="1">
    <citation type="submission" date="2013-02" db="EMBL/GenBank/DDBJ databases">
        <title>Whole genome shotgun sequence of Gordonia malaquae NBRC 108250.</title>
        <authorList>
            <person name="Yoshida I."/>
            <person name="Hosoyama A."/>
            <person name="Tsuchikane K."/>
            <person name="Ando Y."/>
            <person name="Baba S."/>
            <person name="Ohji S."/>
            <person name="Hamada M."/>
            <person name="Tamura T."/>
            <person name="Yamazoe A."/>
            <person name="Yamazaki S."/>
            <person name="Fujita N."/>
        </authorList>
    </citation>
    <scope>NUCLEOTIDE SEQUENCE [LARGE SCALE GENOMIC DNA]</scope>
    <source>
        <strain evidence="1 2">NBRC 108250</strain>
    </source>
</reference>
<dbReference type="Proteomes" id="UP000035009">
    <property type="component" value="Unassembled WGS sequence"/>
</dbReference>
<name>M3UMS5_GORML</name>
<protein>
    <submittedName>
        <fullName evidence="1">Uncharacterized protein</fullName>
    </submittedName>
</protein>
<keyword evidence="2" id="KW-1185">Reference proteome</keyword>
<comment type="caution">
    <text evidence="1">The sequence shown here is derived from an EMBL/GenBank/DDBJ whole genome shotgun (WGS) entry which is preliminary data.</text>
</comment>